<accession>A0A0W8E7N2</accession>
<protein>
    <submittedName>
        <fullName evidence="1">Uncharacterized protein</fullName>
    </submittedName>
</protein>
<comment type="caution">
    <text evidence="1">The sequence shown here is derived from an EMBL/GenBank/DDBJ whole genome shotgun (WGS) entry which is preliminary data.</text>
</comment>
<reference evidence="1" key="1">
    <citation type="journal article" date="2015" name="Proc. Natl. Acad. Sci. U.S.A.">
        <title>Networks of energetic and metabolic interactions define dynamics in microbial communities.</title>
        <authorList>
            <person name="Embree M."/>
            <person name="Liu J.K."/>
            <person name="Al-Bassam M.M."/>
            <person name="Zengler K."/>
        </authorList>
    </citation>
    <scope>NUCLEOTIDE SEQUENCE</scope>
</reference>
<proteinExistence type="predicted"/>
<gene>
    <name evidence="1" type="ORF">ASZ90_017995</name>
</gene>
<sequence length="38" mass="4373">MVLLRGQNLVNRMNLAPEKQNFKIKSALEVLPFINGLY</sequence>
<organism evidence="1">
    <name type="scientific">hydrocarbon metagenome</name>
    <dbReference type="NCBI Taxonomy" id="938273"/>
    <lineage>
        <taxon>unclassified sequences</taxon>
        <taxon>metagenomes</taxon>
        <taxon>ecological metagenomes</taxon>
    </lineage>
</organism>
<evidence type="ECO:0000313" key="1">
    <source>
        <dbReference type="EMBL" id="KUG04634.1"/>
    </source>
</evidence>
<name>A0A0W8E7N2_9ZZZZ</name>
<dbReference type="AlphaFoldDB" id="A0A0W8E7N2"/>
<dbReference type="EMBL" id="LNQE01001844">
    <property type="protein sequence ID" value="KUG04634.1"/>
    <property type="molecule type" value="Genomic_DNA"/>
</dbReference>